<dbReference type="Gene3D" id="1.20.1440.120">
    <property type="entry name" value="Recombination protein O, C-terminal domain"/>
    <property type="match status" value="1"/>
</dbReference>
<dbReference type="PANTHER" id="PTHR33991:SF1">
    <property type="entry name" value="DNA REPAIR PROTEIN RECO"/>
    <property type="match status" value="1"/>
</dbReference>
<evidence type="ECO:0000313" key="1">
    <source>
        <dbReference type="EMBL" id="HIT98083.1"/>
    </source>
</evidence>
<dbReference type="AlphaFoldDB" id="A0A9D1H9D8"/>
<name>A0A9D1H9D8_9FLAO</name>
<dbReference type="InterPro" id="IPR037278">
    <property type="entry name" value="ARFGAP/RecO"/>
</dbReference>
<reference evidence="1" key="1">
    <citation type="submission" date="2020-10" db="EMBL/GenBank/DDBJ databases">
        <authorList>
            <person name="Gilroy R."/>
        </authorList>
    </citation>
    <scope>NUCLEOTIDE SEQUENCE</scope>
    <source>
        <strain evidence="1">1383</strain>
    </source>
</reference>
<dbReference type="InterPro" id="IPR003717">
    <property type="entry name" value="RecO"/>
</dbReference>
<dbReference type="SUPFAM" id="SSF57863">
    <property type="entry name" value="ArfGap/RecO-like zinc finger"/>
    <property type="match status" value="1"/>
</dbReference>
<accession>A0A9D1H9D8</accession>
<reference evidence="1" key="2">
    <citation type="journal article" date="2021" name="PeerJ">
        <title>Extensive microbial diversity within the chicken gut microbiome revealed by metagenomics and culture.</title>
        <authorList>
            <person name="Gilroy R."/>
            <person name="Ravi A."/>
            <person name="Getino M."/>
            <person name="Pursley I."/>
            <person name="Horton D.L."/>
            <person name="Alikhan N.F."/>
            <person name="Baker D."/>
            <person name="Gharbi K."/>
            <person name="Hall N."/>
            <person name="Watson M."/>
            <person name="Adriaenssens E.M."/>
            <person name="Foster-Nyarko E."/>
            <person name="Jarju S."/>
            <person name="Secka A."/>
            <person name="Antonio M."/>
            <person name="Oren A."/>
            <person name="Chaudhuri R.R."/>
            <person name="La Ragione R."/>
            <person name="Hildebrand F."/>
            <person name="Pallen M.J."/>
        </authorList>
    </citation>
    <scope>NUCLEOTIDE SEQUENCE</scope>
    <source>
        <strain evidence="1">1383</strain>
    </source>
</reference>
<dbReference type="EMBL" id="DVLY01000105">
    <property type="protein sequence ID" value="HIT98083.1"/>
    <property type="molecule type" value="Genomic_DNA"/>
</dbReference>
<dbReference type="Proteomes" id="UP000824161">
    <property type="component" value="Unassembled WGS sequence"/>
</dbReference>
<dbReference type="InterPro" id="IPR042242">
    <property type="entry name" value="RecO_C"/>
</dbReference>
<sequence>MNRIEGIVLRRIPYLSKGVILDLLTPTEKIAVILPGKNRGLAAETQPGNLVSLVVGHPRGSALPPVRELVADTATADISRLSPYRSAQLLFICELTAHTTREQESGPRLYELLYQTIRSLCHQGERFLCLRYTYQLARLLGFAPGYPEQTDAGGYFDLQSGVFVAEKPLHNYYLTPAHAAPFFALGDPEKSPDFAHEKDYLNLWHILMTYFSLHIEGFQRPRSLEFLQQLTRIEYFPPKE</sequence>
<dbReference type="GO" id="GO:0043590">
    <property type="term" value="C:bacterial nucleoid"/>
    <property type="evidence" value="ECO:0007669"/>
    <property type="project" value="TreeGrafter"/>
</dbReference>
<dbReference type="Pfam" id="PF02565">
    <property type="entry name" value="RecO_C"/>
    <property type="match status" value="1"/>
</dbReference>
<gene>
    <name evidence="1" type="ORF">IAC44_04510</name>
</gene>
<dbReference type="GO" id="GO:0006302">
    <property type="term" value="P:double-strand break repair"/>
    <property type="evidence" value="ECO:0007669"/>
    <property type="project" value="TreeGrafter"/>
</dbReference>
<organism evidence="1 2">
    <name type="scientific">Candidatus Merdimorpha stercoravium</name>
    <dbReference type="NCBI Taxonomy" id="2840863"/>
    <lineage>
        <taxon>Bacteria</taxon>
        <taxon>Pseudomonadati</taxon>
        <taxon>Bacteroidota</taxon>
        <taxon>Flavobacteriia</taxon>
        <taxon>Flavobacteriales</taxon>
        <taxon>Candidatus Merdimorpha</taxon>
    </lineage>
</organism>
<protein>
    <submittedName>
        <fullName evidence="1">DNA repair protein RecO C-terminal domain-containing protein</fullName>
    </submittedName>
</protein>
<evidence type="ECO:0000313" key="2">
    <source>
        <dbReference type="Proteomes" id="UP000824161"/>
    </source>
</evidence>
<comment type="caution">
    <text evidence="1">The sequence shown here is derived from an EMBL/GenBank/DDBJ whole genome shotgun (WGS) entry which is preliminary data.</text>
</comment>
<proteinExistence type="predicted"/>
<dbReference type="GO" id="GO:0006310">
    <property type="term" value="P:DNA recombination"/>
    <property type="evidence" value="ECO:0007669"/>
    <property type="project" value="InterPro"/>
</dbReference>
<dbReference type="PANTHER" id="PTHR33991">
    <property type="entry name" value="DNA REPAIR PROTEIN RECO"/>
    <property type="match status" value="1"/>
</dbReference>